<evidence type="ECO:0000313" key="1">
    <source>
        <dbReference type="EMBL" id="KAG1778081.1"/>
    </source>
</evidence>
<proteinExistence type="predicted"/>
<dbReference type="EMBL" id="JABBWD010000017">
    <property type="protein sequence ID" value="KAG1778081.1"/>
    <property type="molecule type" value="Genomic_DNA"/>
</dbReference>
<dbReference type="AlphaFoldDB" id="A0A9P7D4E4"/>
<protein>
    <submittedName>
        <fullName evidence="1">Uncharacterized protein</fullName>
    </submittedName>
</protein>
<comment type="caution">
    <text evidence="1">The sequence shown here is derived from an EMBL/GenBank/DDBJ whole genome shotgun (WGS) entry which is preliminary data.</text>
</comment>
<organism evidence="1 2">
    <name type="scientific">Suillus placidus</name>
    <dbReference type="NCBI Taxonomy" id="48579"/>
    <lineage>
        <taxon>Eukaryota</taxon>
        <taxon>Fungi</taxon>
        <taxon>Dikarya</taxon>
        <taxon>Basidiomycota</taxon>
        <taxon>Agaricomycotina</taxon>
        <taxon>Agaricomycetes</taxon>
        <taxon>Agaricomycetidae</taxon>
        <taxon>Boletales</taxon>
        <taxon>Suillineae</taxon>
        <taxon>Suillaceae</taxon>
        <taxon>Suillus</taxon>
    </lineage>
</organism>
<sequence length="284" mass="32024">MVPLEYELVSQGATIAAIKIKASGLIRHLLFLYGVVDAHVQNILNIYARHGQANTKQTNIVDSEVIYKKIAGLFKCIKDDEYHGPKLHKMLESWAQTDMAQQPSFFGTPIAGLCLDAIPADIEARGESTFLQIAFRNVANVTHRTFCEDVPDENHEDNMVAIRRVCWRENDQTPVLIEEIVDSPVNLSHVEEEMMDVMTDAKSDDEADGDDVGMNGQDYNIELRLAPSVEEARHAYTDLQILLKPPCLYGVGYKDPLKLNTILKKRLEQMQDFLCLLYTNIVMG</sequence>
<dbReference type="Proteomes" id="UP000714275">
    <property type="component" value="Unassembled WGS sequence"/>
</dbReference>
<reference evidence="1" key="1">
    <citation type="journal article" date="2020" name="New Phytol.">
        <title>Comparative genomics reveals dynamic genome evolution in host specialist ectomycorrhizal fungi.</title>
        <authorList>
            <person name="Lofgren L.A."/>
            <person name="Nguyen N.H."/>
            <person name="Vilgalys R."/>
            <person name="Ruytinx J."/>
            <person name="Liao H.L."/>
            <person name="Branco S."/>
            <person name="Kuo A."/>
            <person name="LaButti K."/>
            <person name="Lipzen A."/>
            <person name="Andreopoulos W."/>
            <person name="Pangilinan J."/>
            <person name="Riley R."/>
            <person name="Hundley H."/>
            <person name="Na H."/>
            <person name="Barry K."/>
            <person name="Grigoriev I.V."/>
            <person name="Stajich J.E."/>
            <person name="Kennedy P.G."/>
        </authorList>
    </citation>
    <scope>NUCLEOTIDE SEQUENCE</scope>
    <source>
        <strain evidence="1">DOB743</strain>
    </source>
</reference>
<keyword evidence="2" id="KW-1185">Reference proteome</keyword>
<gene>
    <name evidence="1" type="ORF">EV702DRAFT_1196499</name>
</gene>
<name>A0A9P7D4E4_9AGAM</name>
<dbReference type="OrthoDB" id="2676791at2759"/>
<evidence type="ECO:0000313" key="2">
    <source>
        <dbReference type="Proteomes" id="UP000714275"/>
    </source>
</evidence>
<accession>A0A9P7D4E4</accession>